<dbReference type="PANTHER" id="PTHR13282:SF6">
    <property type="entry name" value="PROTEIN FAM32A"/>
    <property type="match status" value="1"/>
</dbReference>
<accession>A0A8C6GDG6</accession>
<feature type="compositionally biased region" description="Basic and acidic residues" evidence="3">
    <location>
        <begin position="25"/>
        <end position="43"/>
    </location>
</feature>
<dbReference type="InterPro" id="IPR013865">
    <property type="entry name" value="FAM32A"/>
</dbReference>
<keyword evidence="5" id="KW-1185">Reference proteome</keyword>
<dbReference type="GO" id="GO:0005730">
    <property type="term" value="C:nucleolus"/>
    <property type="evidence" value="ECO:0007669"/>
    <property type="project" value="TreeGrafter"/>
</dbReference>
<evidence type="ECO:0000256" key="2">
    <source>
        <dbReference type="ARBA" id="ARBA00014981"/>
    </source>
</evidence>
<protein>
    <recommendedName>
        <fullName evidence="2">Protein FAM32A</fullName>
    </recommendedName>
</protein>
<dbReference type="AlphaFoldDB" id="A0A8C6GDG6"/>
<comment type="similarity">
    <text evidence="1">Belongs to the FAM32 family.</text>
</comment>
<dbReference type="Proteomes" id="UP000694415">
    <property type="component" value="Unplaced"/>
</dbReference>
<dbReference type="PANTHER" id="PTHR13282">
    <property type="entry name" value="PROTEIN FAM32A"/>
    <property type="match status" value="1"/>
</dbReference>
<evidence type="ECO:0000313" key="4">
    <source>
        <dbReference type="Ensembl" id="ENSMSIP00000004614.1"/>
    </source>
</evidence>
<evidence type="ECO:0000256" key="3">
    <source>
        <dbReference type="SAM" id="MobiDB-lite"/>
    </source>
</evidence>
<feature type="region of interest" description="Disordered" evidence="3">
    <location>
        <begin position="1"/>
        <end position="61"/>
    </location>
</feature>
<evidence type="ECO:0000313" key="5">
    <source>
        <dbReference type="Proteomes" id="UP000694415"/>
    </source>
</evidence>
<reference evidence="4" key="1">
    <citation type="submission" date="2025-08" db="UniProtKB">
        <authorList>
            <consortium name="Ensembl"/>
        </authorList>
    </citation>
    <scope>IDENTIFICATION</scope>
</reference>
<proteinExistence type="inferred from homology"/>
<feature type="compositionally biased region" description="Acidic residues" evidence="3">
    <location>
        <begin position="7"/>
        <end position="24"/>
    </location>
</feature>
<name>A0A8C6GDG6_MUSSI</name>
<sequence length="114" mass="13383">MEAKKEEEEEEEEEEEGGGEGEGEGEWKGKGKEKRKDKDKVKILETMGMSKKSDEERGHCLDKHTQVKAAFQKTQEKQKMERILKKASKIHKQRVEHFIVLTEHYEIPKVSWTK</sequence>
<feature type="compositionally biased region" description="Basic and acidic residues" evidence="3">
    <location>
        <begin position="51"/>
        <end position="61"/>
    </location>
</feature>
<reference evidence="4" key="2">
    <citation type="submission" date="2025-09" db="UniProtKB">
        <authorList>
            <consortium name="Ensembl"/>
        </authorList>
    </citation>
    <scope>IDENTIFICATION</scope>
</reference>
<evidence type="ECO:0000256" key="1">
    <source>
        <dbReference type="ARBA" id="ARBA00008948"/>
    </source>
</evidence>
<organism evidence="4 5">
    <name type="scientific">Mus spicilegus</name>
    <name type="common">Mound-building mouse</name>
    <dbReference type="NCBI Taxonomy" id="10103"/>
    <lineage>
        <taxon>Eukaryota</taxon>
        <taxon>Metazoa</taxon>
        <taxon>Chordata</taxon>
        <taxon>Craniata</taxon>
        <taxon>Vertebrata</taxon>
        <taxon>Euteleostomi</taxon>
        <taxon>Mammalia</taxon>
        <taxon>Eutheria</taxon>
        <taxon>Euarchontoglires</taxon>
        <taxon>Glires</taxon>
        <taxon>Rodentia</taxon>
        <taxon>Myomorpha</taxon>
        <taxon>Muroidea</taxon>
        <taxon>Muridae</taxon>
        <taxon>Murinae</taxon>
        <taxon>Mus</taxon>
        <taxon>Mus</taxon>
    </lineage>
</organism>
<dbReference type="Ensembl" id="ENSMSIT00000005864.1">
    <property type="protein sequence ID" value="ENSMSIP00000004614.1"/>
    <property type="gene ID" value="ENSMSIG00000004241.1"/>
</dbReference>